<proteinExistence type="predicted"/>
<comment type="caution">
    <text evidence="1">The sequence shown here is derived from an EMBL/GenBank/DDBJ whole genome shotgun (WGS) entry which is preliminary data.</text>
</comment>
<evidence type="ECO:0000313" key="2">
    <source>
        <dbReference type="Proteomes" id="UP000075420"/>
    </source>
</evidence>
<accession>A0A150PJH8</accession>
<protein>
    <submittedName>
        <fullName evidence="1">Uncharacterized protein</fullName>
    </submittedName>
</protein>
<dbReference type="Proteomes" id="UP000075420">
    <property type="component" value="Unassembled WGS sequence"/>
</dbReference>
<evidence type="ECO:0000313" key="1">
    <source>
        <dbReference type="EMBL" id="KYF55841.1"/>
    </source>
</evidence>
<gene>
    <name evidence="1" type="ORF">BE08_06000</name>
</gene>
<organism evidence="1 2">
    <name type="scientific">Sorangium cellulosum</name>
    <name type="common">Polyangium cellulosum</name>
    <dbReference type="NCBI Taxonomy" id="56"/>
    <lineage>
        <taxon>Bacteria</taxon>
        <taxon>Pseudomonadati</taxon>
        <taxon>Myxococcota</taxon>
        <taxon>Polyangia</taxon>
        <taxon>Polyangiales</taxon>
        <taxon>Polyangiaceae</taxon>
        <taxon>Sorangium</taxon>
    </lineage>
</organism>
<name>A0A150PJH8_SORCE</name>
<reference evidence="1 2" key="1">
    <citation type="submission" date="2014-02" db="EMBL/GenBank/DDBJ databases">
        <title>The small core and large imbalanced accessory genome model reveals a collaborative survival strategy of Sorangium cellulosum strains in nature.</title>
        <authorList>
            <person name="Han K."/>
            <person name="Peng R."/>
            <person name="Blom J."/>
            <person name="Li Y.-Z."/>
        </authorList>
    </citation>
    <scope>NUCLEOTIDE SEQUENCE [LARGE SCALE GENOMIC DNA]</scope>
    <source>
        <strain evidence="1 2">So0157-25</strain>
    </source>
</reference>
<sequence>MSVDLFSCRNCIHNPAQGLTLGPGAGFCLTWGSVIEQPEQTTCKYLHRKDLPMFLARQATQEHEDEFSQLAYMADLETHELLVPRPYDSEGMLEAGRLDAPTRAVAAYHALDTAPDATAQRRDLTLATFAGAADGRKAMTHASLVRRTFIGGGLTRIWTRRVLDLLDEIDSDVLFRAVDLLEPGEVAAARWEVAHTRLSCVQEFGWHAADERLMYPMMELGDYVADEDWSGFLLALGRLKKNLRECVRVLDLELRTLTPEARPAALRRGAPPHARRFAFEDKHVDVGESNTFRRVN</sequence>
<dbReference type="AlphaFoldDB" id="A0A150PJH8"/>
<dbReference type="EMBL" id="JELY01001417">
    <property type="protein sequence ID" value="KYF55841.1"/>
    <property type="molecule type" value="Genomic_DNA"/>
</dbReference>